<evidence type="ECO:0000313" key="1">
    <source>
        <dbReference type="EMBL" id="AFY95500.1"/>
    </source>
</evidence>
<sequence length="46" mass="5397">MMNDSETLFRDVRRQILELKSIHTEAALREIDVTIDRVIENIQING</sequence>
<dbReference type="Proteomes" id="UP000010366">
    <property type="component" value="Chromosome"/>
</dbReference>
<accession>K9UKZ1</accession>
<dbReference type="STRING" id="1173020.Cha6605_4581"/>
<evidence type="ECO:0000313" key="2">
    <source>
        <dbReference type="Proteomes" id="UP000010366"/>
    </source>
</evidence>
<proteinExistence type="predicted"/>
<dbReference type="EMBL" id="CP003600">
    <property type="protein sequence ID" value="AFY95500.1"/>
    <property type="molecule type" value="Genomic_DNA"/>
</dbReference>
<name>K9UKZ1_CHAP6</name>
<dbReference type="HOGENOM" id="CLU_3181690_0_0_3"/>
<organism evidence="1 2">
    <name type="scientific">Chamaesiphon minutus (strain ATCC 27169 / PCC 6605)</name>
    <dbReference type="NCBI Taxonomy" id="1173020"/>
    <lineage>
        <taxon>Bacteria</taxon>
        <taxon>Bacillati</taxon>
        <taxon>Cyanobacteriota</taxon>
        <taxon>Cyanophyceae</taxon>
        <taxon>Gomontiellales</taxon>
        <taxon>Chamaesiphonaceae</taxon>
        <taxon>Chamaesiphon</taxon>
    </lineage>
</organism>
<dbReference type="KEGG" id="cmp:Cha6605_4581"/>
<protein>
    <submittedName>
        <fullName evidence="1">Uncharacterized protein</fullName>
    </submittedName>
</protein>
<keyword evidence="2" id="KW-1185">Reference proteome</keyword>
<reference evidence="1 2" key="1">
    <citation type="submission" date="2012-05" db="EMBL/GenBank/DDBJ databases">
        <title>Finished chromosome of genome of Chamaesiphon sp. PCC 6605.</title>
        <authorList>
            <consortium name="US DOE Joint Genome Institute"/>
            <person name="Gugger M."/>
            <person name="Coursin T."/>
            <person name="Rippka R."/>
            <person name="Tandeau De Marsac N."/>
            <person name="Huntemann M."/>
            <person name="Wei C.-L."/>
            <person name="Han J."/>
            <person name="Detter J.C."/>
            <person name="Han C."/>
            <person name="Tapia R."/>
            <person name="Chen A."/>
            <person name="Kyrpides N."/>
            <person name="Mavromatis K."/>
            <person name="Markowitz V."/>
            <person name="Szeto E."/>
            <person name="Ivanova N."/>
            <person name="Pagani I."/>
            <person name="Pati A."/>
            <person name="Goodwin L."/>
            <person name="Nordberg H.P."/>
            <person name="Cantor M.N."/>
            <person name="Hua S.X."/>
            <person name="Woyke T."/>
            <person name="Kerfeld C.A."/>
        </authorList>
    </citation>
    <scope>NUCLEOTIDE SEQUENCE [LARGE SCALE GENOMIC DNA]</scope>
    <source>
        <strain evidence="2">ATCC 27169 / PCC 6605</strain>
    </source>
</reference>
<gene>
    <name evidence="1" type="ORF">Cha6605_4581</name>
</gene>
<dbReference type="AlphaFoldDB" id="K9UKZ1"/>